<feature type="site" description="Part of a proton relay during catalysis" evidence="12">
    <location>
        <position position="48"/>
    </location>
</feature>
<organism evidence="16 17">
    <name type="scientific">Labilibaculum filiforme</name>
    <dbReference type="NCBI Taxonomy" id="1940526"/>
    <lineage>
        <taxon>Bacteria</taxon>
        <taxon>Pseudomonadati</taxon>
        <taxon>Bacteroidota</taxon>
        <taxon>Bacteroidia</taxon>
        <taxon>Marinilabiliales</taxon>
        <taxon>Marinifilaceae</taxon>
        <taxon>Labilibaculum</taxon>
    </lineage>
</organism>
<evidence type="ECO:0000256" key="13">
    <source>
        <dbReference type="PIRNR" id="PIRNR001365"/>
    </source>
</evidence>
<dbReference type="AlphaFoldDB" id="A0A2N3I0Q1"/>
<evidence type="ECO:0000256" key="1">
    <source>
        <dbReference type="ARBA" id="ARBA00003294"/>
    </source>
</evidence>
<dbReference type="SMART" id="SM01130">
    <property type="entry name" value="DHDPS"/>
    <property type="match status" value="1"/>
</dbReference>
<evidence type="ECO:0000256" key="11">
    <source>
        <dbReference type="ARBA" id="ARBA00047836"/>
    </source>
</evidence>
<accession>A0A2N3I0Q1</accession>
<dbReference type="SUPFAM" id="SSF51569">
    <property type="entry name" value="Aldolase"/>
    <property type="match status" value="1"/>
</dbReference>
<comment type="catalytic activity">
    <reaction evidence="11 12">
        <text>L-aspartate 4-semialdehyde + pyruvate = (2S,4S)-4-hydroxy-2,3,4,5-tetrahydrodipicolinate + H2O + H(+)</text>
        <dbReference type="Rhea" id="RHEA:34171"/>
        <dbReference type="ChEBI" id="CHEBI:15361"/>
        <dbReference type="ChEBI" id="CHEBI:15377"/>
        <dbReference type="ChEBI" id="CHEBI:15378"/>
        <dbReference type="ChEBI" id="CHEBI:67139"/>
        <dbReference type="ChEBI" id="CHEBI:537519"/>
        <dbReference type="EC" id="4.3.3.7"/>
    </reaction>
</comment>
<dbReference type="PROSITE" id="PS00666">
    <property type="entry name" value="DHDPS_2"/>
    <property type="match status" value="1"/>
</dbReference>
<evidence type="ECO:0000256" key="6">
    <source>
        <dbReference type="ARBA" id="ARBA00022605"/>
    </source>
</evidence>
<dbReference type="HAMAP" id="MF_00418">
    <property type="entry name" value="DapA"/>
    <property type="match status" value="1"/>
</dbReference>
<keyword evidence="6 12" id="KW-0028">Amino-acid biosynthesis</keyword>
<keyword evidence="7 12" id="KW-0220">Diaminopimelate biosynthesis</keyword>
<evidence type="ECO:0000256" key="8">
    <source>
        <dbReference type="ARBA" id="ARBA00023154"/>
    </source>
</evidence>
<comment type="pathway">
    <text evidence="2 12">Amino-acid biosynthesis; L-lysine biosynthesis via DAP pathway; (S)-tetrahydrodipicolinate from L-aspartate: step 3/4.</text>
</comment>
<evidence type="ECO:0000256" key="3">
    <source>
        <dbReference type="ARBA" id="ARBA00007592"/>
    </source>
</evidence>
<dbReference type="RefSeq" id="WP_101260827.1">
    <property type="nucleotide sequence ID" value="NZ_MVDD01000004.1"/>
</dbReference>
<dbReference type="CDD" id="cd00950">
    <property type="entry name" value="DHDPS"/>
    <property type="match status" value="1"/>
</dbReference>
<keyword evidence="10 12" id="KW-0704">Schiff base</keyword>
<evidence type="ECO:0000256" key="4">
    <source>
        <dbReference type="ARBA" id="ARBA00012086"/>
    </source>
</evidence>
<comment type="subcellular location">
    <subcellularLocation>
        <location evidence="12">Cytoplasm</location>
    </subcellularLocation>
</comment>
<evidence type="ECO:0000256" key="2">
    <source>
        <dbReference type="ARBA" id="ARBA00005120"/>
    </source>
</evidence>
<comment type="similarity">
    <text evidence="3 12 13">Belongs to the DapA family.</text>
</comment>
<dbReference type="OrthoDB" id="9782828at2"/>
<evidence type="ECO:0000256" key="9">
    <source>
        <dbReference type="ARBA" id="ARBA00023239"/>
    </source>
</evidence>
<dbReference type="Proteomes" id="UP000233535">
    <property type="component" value="Unassembled WGS sequence"/>
</dbReference>
<evidence type="ECO:0000256" key="7">
    <source>
        <dbReference type="ARBA" id="ARBA00022915"/>
    </source>
</evidence>
<keyword evidence="5 12" id="KW-0963">Cytoplasm</keyword>
<dbReference type="Gene3D" id="3.20.20.70">
    <property type="entry name" value="Aldolase class I"/>
    <property type="match status" value="1"/>
</dbReference>
<dbReference type="GO" id="GO:0009089">
    <property type="term" value="P:lysine biosynthetic process via diaminopimelate"/>
    <property type="evidence" value="ECO:0007669"/>
    <property type="project" value="UniProtKB-UniRule"/>
</dbReference>
<dbReference type="PANTHER" id="PTHR12128:SF66">
    <property type="entry name" value="4-HYDROXY-2-OXOGLUTARATE ALDOLASE, MITOCHONDRIAL"/>
    <property type="match status" value="1"/>
</dbReference>
<dbReference type="GO" id="GO:0005829">
    <property type="term" value="C:cytosol"/>
    <property type="evidence" value="ECO:0007669"/>
    <property type="project" value="TreeGrafter"/>
</dbReference>
<name>A0A2N3I0Q1_9BACT</name>
<feature type="active site" description="Proton donor/acceptor" evidence="12 14">
    <location>
        <position position="138"/>
    </location>
</feature>
<evidence type="ECO:0000256" key="14">
    <source>
        <dbReference type="PIRSR" id="PIRSR001365-1"/>
    </source>
</evidence>
<dbReference type="InterPro" id="IPR005263">
    <property type="entry name" value="DapA"/>
</dbReference>
<protein>
    <recommendedName>
        <fullName evidence="4 12">4-hydroxy-tetrahydrodipicolinate synthase</fullName>
        <shortName evidence="12">HTPA synthase</shortName>
        <ecNumber evidence="4 12">4.3.3.7</ecNumber>
    </recommendedName>
</protein>
<comment type="caution">
    <text evidence="12">Was originally thought to be a dihydrodipicolinate synthase (DHDPS), catalyzing the condensation of (S)-aspartate-beta-semialdehyde [(S)-ASA] and pyruvate to dihydrodipicolinate (DHDP). However, it was shown in E.coli that the product of the enzymatic reaction is not dihydrodipicolinate but in fact (4S)-4-hydroxy-2,3,4,5-tetrahydro-(2S)-dipicolinic acid (HTPA), and that the consecutive dehydration reaction leading to DHDP is not spontaneous but catalyzed by DapB.</text>
</comment>
<dbReference type="InterPro" id="IPR013785">
    <property type="entry name" value="Aldolase_TIM"/>
</dbReference>
<sequence>MTINKFRGTGVALVTPFKKNGRVDYNALSKIVDFQIENGVNYLVVMGTTAEVATLSDDEKLSVINHIIEVNAKRVPLVVGFGGNCTQTIVQQIEDFSEFDEIDAILSVAPYYNKPNQKGLFLHYKAIANVSPVPVILYNVPGRTGVNINAETCLKLASKIENIIGIKEASGNMEQIMSILKDKPNDFLVISGDDSITYPLISLGACGVISVLGNAFPKEWSSMVKLALEGKNEEALAIHYKLFDVIKNIFTEGNPAGIKAILNSKNLCENHLRLPLTPISDLHHQKLSEIVDNL</sequence>
<evidence type="ECO:0000313" key="17">
    <source>
        <dbReference type="Proteomes" id="UP000233535"/>
    </source>
</evidence>
<dbReference type="NCBIfam" id="TIGR00674">
    <property type="entry name" value="dapA"/>
    <property type="match status" value="1"/>
</dbReference>
<evidence type="ECO:0000256" key="5">
    <source>
        <dbReference type="ARBA" id="ARBA00022490"/>
    </source>
</evidence>
<dbReference type="PIRSF" id="PIRSF001365">
    <property type="entry name" value="DHDPS"/>
    <property type="match status" value="1"/>
</dbReference>
<feature type="binding site" evidence="12 15">
    <location>
        <position position="49"/>
    </location>
    <ligand>
        <name>pyruvate</name>
        <dbReference type="ChEBI" id="CHEBI:15361"/>
    </ligand>
</feature>
<dbReference type="GO" id="GO:0008840">
    <property type="term" value="F:4-hydroxy-tetrahydrodipicolinate synthase activity"/>
    <property type="evidence" value="ECO:0007669"/>
    <property type="project" value="UniProtKB-UniRule"/>
</dbReference>
<comment type="caution">
    <text evidence="16">The sequence shown here is derived from an EMBL/GenBank/DDBJ whole genome shotgun (WGS) entry which is preliminary data.</text>
</comment>
<reference evidence="16 17" key="1">
    <citation type="journal article" date="2017" name="Front. Microbiol.">
        <title>Labilibaculum manganireducens gen. nov., sp. nov. and Labilibaculum filiforme sp. nov., Novel Bacteroidetes Isolated from Subsurface Sediments of the Baltic Sea.</title>
        <authorList>
            <person name="Vandieken V."/>
            <person name="Marshall I.P."/>
            <person name="Niemann H."/>
            <person name="Engelen B."/>
            <person name="Cypionka H."/>
        </authorList>
    </citation>
    <scope>NUCLEOTIDE SEQUENCE [LARGE SCALE GENOMIC DNA]</scope>
    <source>
        <strain evidence="16 17">59.16B</strain>
    </source>
</reference>
<proteinExistence type="inferred from homology"/>
<evidence type="ECO:0000313" key="16">
    <source>
        <dbReference type="EMBL" id="PKQ63881.1"/>
    </source>
</evidence>
<dbReference type="Pfam" id="PF00701">
    <property type="entry name" value="DHDPS"/>
    <property type="match status" value="1"/>
</dbReference>
<dbReference type="UniPathway" id="UPA00034">
    <property type="reaction ID" value="UER00017"/>
</dbReference>
<comment type="subunit">
    <text evidence="12">Homotetramer; dimer of dimers.</text>
</comment>
<evidence type="ECO:0000256" key="12">
    <source>
        <dbReference type="HAMAP-Rule" id="MF_00418"/>
    </source>
</evidence>
<feature type="active site" description="Schiff-base intermediate with substrate" evidence="12 14">
    <location>
        <position position="167"/>
    </location>
</feature>
<evidence type="ECO:0000256" key="10">
    <source>
        <dbReference type="ARBA" id="ARBA00023270"/>
    </source>
</evidence>
<dbReference type="EC" id="4.3.3.7" evidence="4 12"/>
<keyword evidence="9 12" id="KW-0456">Lyase</keyword>
<feature type="binding site" evidence="12 15">
    <location>
        <position position="209"/>
    </location>
    <ligand>
        <name>pyruvate</name>
        <dbReference type="ChEBI" id="CHEBI:15361"/>
    </ligand>
</feature>
<dbReference type="InterPro" id="IPR002220">
    <property type="entry name" value="DapA-like"/>
</dbReference>
<dbReference type="PANTHER" id="PTHR12128">
    <property type="entry name" value="DIHYDRODIPICOLINATE SYNTHASE"/>
    <property type="match status" value="1"/>
</dbReference>
<evidence type="ECO:0000256" key="15">
    <source>
        <dbReference type="PIRSR" id="PIRSR001365-2"/>
    </source>
</evidence>
<dbReference type="EMBL" id="MVDD01000004">
    <property type="protein sequence ID" value="PKQ63881.1"/>
    <property type="molecule type" value="Genomic_DNA"/>
</dbReference>
<keyword evidence="8 12" id="KW-0457">Lysine biosynthesis</keyword>
<dbReference type="GO" id="GO:0019877">
    <property type="term" value="P:diaminopimelate biosynthetic process"/>
    <property type="evidence" value="ECO:0007669"/>
    <property type="project" value="UniProtKB-UniRule"/>
</dbReference>
<feature type="site" description="Part of a proton relay during catalysis" evidence="12">
    <location>
        <position position="112"/>
    </location>
</feature>
<gene>
    <name evidence="12" type="primary">dapA</name>
    <name evidence="16" type="ORF">BZG02_07640</name>
</gene>
<dbReference type="InterPro" id="IPR020625">
    <property type="entry name" value="Schiff_base-form_aldolases_AS"/>
</dbReference>
<keyword evidence="17" id="KW-1185">Reference proteome</keyword>
<dbReference type="PRINTS" id="PR00146">
    <property type="entry name" value="DHPICSNTHASE"/>
</dbReference>
<comment type="function">
    <text evidence="1 12">Catalyzes the condensation of (S)-aspartate-beta-semialdehyde [(S)-ASA] and pyruvate to 4-hydroxy-tetrahydrodipicolinate (HTPA).</text>
</comment>